<evidence type="ECO:0000256" key="1">
    <source>
        <dbReference type="SAM" id="Phobius"/>
    </source>
</evidence>
<dbReference type="Proteomes" id="UP000229098">
    <property type="component" value="Unassembled WGS sequence"/>
</dbReference>
<proteinExistence type="predicted"/>
<dbReference type="InterPro" id="IPR007404">
    <property type="entry name" value="YdjM-like"/>
</dbReference>
<comment type="caution">
    <text evidence="2">The sequence shown here is derived from an EMBL/GenBank/DDBJ whole genome shotgun (WGS) entry which is preliminary data.</text>
</comment>
<protein>
    <recommendedName>
        <fullName evidence="4">Metal-dependent hydrolase</fullName>
    </recommendedName>
</protein>
<sequence length="163" mass="19401">MFIAHFPAGYILTKKLQEKQRVNKYLWLGLVASILPDIDLLWFYLVDNRQTLHHDYWLHVPIFWVGIFVIWYLFLLISKQLNQKYLLPTVIFFTSITLHLLLDTIAGGIAWFYPFSDTSFVLIDVPAKYGWWVWNFVFHWSFLLELGIILWAITVFSKSQGKK</sequence>
<feature type="transmembrane region" description="Helical" evidence="1">
    <location>
        <begin position="133"/>
        <end position="156"/>
    </location>
</feature>
<feature type="transmembrane region" description="Helical" evidence="1">
    <location>
        <begin position="56"/>
        <end position="77"/>
    </location>
</feature>
<evidence type="ECO:0000313" key="3">
    <source>
        <dbReference type="Proteomes" id="UP000229098"/>
    </source>
</evidence>
<dbReference type="Pfam" id="PF04307">
    <property type="entry name" value="YdjM"/>
    <property type="match status" value="1"/>
</dbReference>
<gene>
    <name evidence="2" type="ORF">COU90_01195</name>
</gene>
<accession>A0A2M8KY85</accession>
<organism evidence="2 3">
    <name type="scientific">Candidatus Ryanbacteria bacterium CG10_big_fil_rev_8_21_14_0_10_43_42</name>
    <dbReference type="NCBI Taxonomy" id="1974864"/>
    <lineage>
        <taxon>Bacteria</taxon>
        <taxon>Candidatus Ryaniibacteriota</taxon>
    </lineage>
</organism>
<evidence type="ECO:0000313" key="2">
    <source>
        <dbReference type="EMBL" id="PJE64863.1"/>
    </source>
</evidence>
<evidence type="ECO:0008006" key="4">
    <source>
        <dbReference type="Google" id="ProtNLM"/>
    </source>
</evidence>
<dbReference type="EMBL" id="PFEF01000003">
    <property type="protein sequence ID" value="PJE64863.1"/>
    <property type="molecule type" value="Genomic_DNA"/>
</dbReference>
<feature type="transmembrane region" description="Helical" evidence="1">
    <location>
        <begin position="25"/>
        <end position="44"/>
    </location>
</feature>
<dbReference type="AlphaFoldDB" id="A0A2M8KY85"/>
<keyword evidence="1" id="KW-0812">Transmembrane</keyword>
<name>A0A2M8KY85_9BACT</name>
<feature type="transmembrane region" description="Helical" evidence="1">
    <location>
        <begin position="89"/>
        <end position="113"/>
    </location>
</feature>
<keyword evidence="1" id="KW-0472">Membrane</keyword>
<reference evidence="3" key="1">
    <citation type="submission" date="2017-09" db="EMBL/GenBank/DDBJ databases">
        <title>Depth-based differentiation of microbial function through sediment-hosted aquifers and enrichment of novel symbionts in the deep terrestrial subsurface.</title>
        <authorList>
            <person name="Probst A.J."/>
            <person name="Ladd B."/>
            <person name="Jarett J.K."/>
            <person name="Geller-Mcgrath D.E."/>
            <person name="Sieber C.M.K."/>
            <person name="Emerson J.B."/>
            <person name="Anantharaman K."/>
            <person name="Thomas B.C."/>
            <person name="Malmstrom R."/>
            <person name="Stieglmeier M."/>
            <person name="Klingl A."/>
            <person name="Woyke T."/>
            <person name="Ryan C.M."/>
            <person name="Banfield J.F."/>
        </authorList>
    </citation>
    <scope>NUCLEOTIDE SEQUENCE [LARGE SCALE GENOMIC DNA]</scope>
</reference>
<keyword evidence="1" id="KW-1133">Transmembrane helix</keyword>